<dbReference type="PROSITE" id="PS50026">
    <property type="entry name" value="EGF_3"/>
    <property type="match status" value="1"/>
</dbReference>
<name>A0A086JG50_TOXGO</name>
<evidence type="ECO:0000256" key="3">
    <source>
        <dbReference type="PROSITE-ProRule" id="PRU00076"/>
    </source>
</evidence>
<dbReference type="Gene3D" id="2.10.25.10">
    <property type="entry name" value="Laminin"/>
    <property type="match status" value="1"/>
</dbReference>
<evidence type="ECO:0000313" key="6">
    <source>
        <dbReference type="EMBL" id="KFG31118.1"/>
    </source>
</evidence>
<accession>A0A086JG50</accession>
<keyword evidence="2" id="KW-1015">Disulfide bond</keyword>
<gene>
    <name evidence="6" type="ORF">TGDOM2_319560</name>
</gene>
<organism evidence="6 7">
    <name type="scientific">Toxoplasma gondii GAB2-2007-GAL-DOM2</name>
    <dbReference type="NCBI Taxonomy" id="1130820"/>
    <lineage>
        <taxon>Eukaryota</taxon>
        <taxon>Sar</taxon>
        <taxon>Alveolata</taxon>
        <taxon>Apicomplexa</taxon>
        <taxon>Conoidasida</taxon>
        <taxon>Coccidia</taxon>
        <taxon>Eucoccidiorida</taxon>
        <taxon>Eimeriorina</taxon>
        <taxon>Sarcocystidae</taxon>
        <taxon>Toxoplasma</taxon>
    </lineage>
</organism>
<evidence type="ECO:0000256" key="1">
    <source>
        <dbReference type="ARBA" id="ARBA00022536"/>
    </source>
</evidence>
<feature type="chain" id="PRO_5001808193" evidence="4">
    <location>
        <begin position="27"/>
        <end position="383"/>
    </location>
</feature>
<dbReference type="Pfam" id="PF12947">
    <property type="entry name" value="EGF_3"/>
    <property type="match status" value="1"/>
</dbReference>
<sequence>MRGGTSALLHALTFSGAVWMCTPAEALPIQKSVQLGSFDKVVPSREVVSESLAPSFAVTETHSSVQSPSKEETQLCAISSEGKPCRNRQLHTDNGYFIGASCPKSACCSKTMCGPGGCGEFCSSNWIFCSSSLIYHPDKSYGGDCSCEKQGHRCDKNAECVENLDAGGGVHCKCKDGFVGTGLTCSEDPCSKRGNAKCGPNGTCIVVDSVSYTCTCGDGETLVTLPEGGQGCKRTGCHAFRENCSPGRCIDDASHENGYTCECPTGYSREVTSKAEESCVEGVEVTLAEKCEKEFGISASSCKCDNGYSGSASATSHHGKGESGSEGSLSEKMNIVFKCPSGYHPRYHAHTVTCEKIKHFALDGAGNHDTTTYVARRRYPATL</sequence>
<dbReference type="Proteomes" id="UP000028837">
    <property type="component" value="Unassembled WGS sequence"/>
</dbReference>
<feature type="signal peptide" evidence="4">
    <location>
        <begin position="1"/>
        <end position="26"/>
    </location>
</feature>
<dbReference type="Gene3D" id="2.90.20.10">
    <property type="entry name" value="Plasmodium vivax P25 domain"/>
    <property type="match status" value="1"/>
</dbReference>
<evidence type="ECO:0000259" key="5">
    <source>
        <dbReference type="PROSITE" id="PS50026"/>
    </source>
</evidence>
<dbReference type="SMART" id="SM00181">
    <property type="entry name" value="EGF"/>
    <property type="match status" value="3"/>
</dbReference>
<reference evidence="6 7" key="1">
    <citation type="submission" date="2014-02" db="EMBL/GenBank/DDBJ databases">
        <authorList>
            <person name="Sibley D."/>
            <person name="Venepally P."/>
            <person name="Karamycheva S."/>
            <person name="Hadjithomas M."/>
            <person name="Khan A."/>
            <person name="Brunk B."/>
            <person name="Roos D."/>
            <person name="Caler E."/>
            <person name="Lorenzi H."/>
        </authorList>
    </citation>
    <scope>NUCLEOTIDE SEQUENCE [LARGE SCALE GENOMIC DNA]</scope>
    <source>
        <strain evidence="6 7">GAB2-2007-GAL-DOM2</strain>
    </source>
</reference>
<dbReference type="InterPro" id="IPR024731">
    <property type="entry name" value="NELL2-like_EGF"/>
</dbReference>
<evidence type="ECO:0000313" key="7">
    <source>
        <dbReference type="Proteomes" id="UP000028837"/>
    </source>
</evidence>
<dbReference type="OrthoDB" id="331361at2759"/>
<evidence type="ECO:0000256" key="4">
    <source>
        <dbReference type="SAM" id="SignalP"/>
    </source>
</evidence>
<comment type="caution">
    <text evidence="3">Lacks conserved residue(s) required for the propagation of feature annotation.</text>
</comment>
<dbReference type="InterPro" id="IPR000742">
    <property type="entry name" value="EGF"/>
</dbReference>
<feature type="domain" description="EGF-like" evidence="5">
    <location>
        <begin position="186"/>
        <end position="227"/>
    </location>
</feature>
<comment type="caution">
    <text evidence="6">The sequence shown here is derived from an EMBL/GenBank/DDBJ whole genome shotgun (WGS) entry which is preliminary data.</text>
</comment>
<keyword evidence="4" id="KW-0732">Signal</keyword>
<protein>
    <submittedName>
        <fullName evidence="6">Microneme protein MIC3</fullName>
    </submittedName>
</protein>
<proteinExistence type="predicted"/>
<evidence type="ECO:0000256" key="2">
    <source>
        <dbReference type="ARBA" id="ARBA00023157"/>
    </source>
</evidence>
<dbReference type="VEuPathDB" id="ToxoDB:TGDOM2_319560"/>
<dbReference type="AlphaFoldDB" id="A0A086JG50"/>
<keyword evidence="1 3" id="KW-0245">EGF-like domain</keyword>
<dbReference type="EMBL" id="AHZU02001559">
    <property type="protein sequence ID" value="KFG31118.1"/>
    <property type="molecule type" value="Genomic_DNA"/>
</dbReference>